<keyword evidence="6" id="KW-1185">Reference proteome</keyword>
<dbReference type="RefSeq" id="WP_173502307.1">
    <property type="nucleotide sequence ID" value="NZ_JABSOD010000021.1"/>
</dbReference>
<protein>
    <submittedName>
        <fullName evidence="5">Transporter substrate-binding domain-containing protein</fullName>
    </submittedName>
</protein>
<dbReference type="SMART" id="SM00062">
    <property type="entry name" value="PBPb"/>
    <property type="match status" value="1"/>
</dbReference>
<gene>
    <name evidence="5" type="ORF">HRH59_16155</name>
</gene>
<comment type="caution">
    <text evidence="5">The sequence shown here is derived from an EMBL/GenBank/DDBJ whole genome shotgun (WGS) entry which is preliminary data.</text>
</comment>
<dbReference type="Pfam" id="PF00497">
    <property type="entry name" value="SBP_bac_3"/>
    <property type="match status" value="1"/>
</dbReference>
<dbReference type="PANTHER" id="PTHR35936:SF6">
    <property type="entry name" value="AMINO ACID ABC TRANSPORTER SUBSTRATE-BINDING PAAT FAMILY PROTEIN"/>
    <property type="match status" value="1"/>
</dbReference>
<evidence type="ECO:0000259" key="4">
    <source>
        <dbReference type="SMART" id="SM00062"/>
    </source>
</evidence>
<dbReference type="PANTHER" id="PTHR35936">
    <property type="entry name" value="MEMBRANE-BOUND LYTIC MUREIN TRANSGLYCOSYLASE F"/>
    <property type="match status" value="1"/>
</dbReference>
<organism evidence="5 6">
    <name type="scientific">Rheinheimera lutimaris</name>
    <dbReference type="NCBI Taxonomy" id="2740584"/>
    <lineage>
        <taxon>Bacteria</taxon>
        <taxon>Pseudomonadati</taxon>
        <taxon>Pseudomonadota</taxon>
        <taxon>Gammaproteobacteria</taxon>
        <taxon>Chromatiales</taxon>
        <taxon>Chromatiaceae</taxon>
        <taxon>Rheinheimera</taxon>
    </lineage>
</organism>
<feature type="domain" description="Solute-binding protein family 3/N-terminal" evidence="4">
    <location>
        <begin position="22"/>
        <end position="246"/>
    </location>
</feature>
<evidence type="ECO:0000256" key="1">
    <source>
        <dbReference type="ARBA" id="ARBA00010333"/>
    </source>
</evidence>
<feature type="chain" id="PRO_5030720655" evidence="3">
    <location>
        <begin position="20"/>
        <end position="249"/>
    </location>
</feature>
<evidence type="ECO:0000313" key="5">
    <source>
        <dbReference type="EMBL" id="NRQ44078.1"/>
    </source>
</evidence>
<name>A0A7Y5AT67_9GAMM</name>
<dbReference type="EMBL" id="JABSOD010000021">
    <property type="protein sequence ID" value="NRQ44078.1"/>
    <property type="molecule type" value="Genomic_DNA"/>
</dbReference>
<keyword evidence="2 3" id="KW-0732">Signal</keyword>
<feature type="signal peptide" evidence="3">
    <location>
        <begin position="1"/>
        <end position="19"/>
    </location>
</feature>
<proteinExistence type="inferred from homology"/>
<comment type="similarity">
    <text evidence="1">Belongs to the bacterial solute-binding protein 3 family.</text>
</comment>
<sequence length="249" mass="27822">MRALCLILLCFSVLPAANASDPVRAIVSDSNTPPYAIFNADNVLQAGLSKDIIDELARQLSRPVQYLNLPRARVEPWLLQGEADIACFLSPDWVIHPKQLLWTEALFNTQQLMVRLRDAKPVSAVQHLAGKRVGTTRGFTYPELEQVFRSGDVIRDDAHSLESNLLRLKQGRLDIVMTVDLSYHFYIKTSDDQSFAADPLWSAPPAVYCGLSRHNPAGAQQLNAALSRMVQSGFIQRRLTFYMGRLAAD</sequence>
<dbReference type="AlphaFoldDB" id="A0A7Y5AT67"/>
<dbReference type="Gene3D" id="3.40.190.10">
    <property type="entry name" value="Periplasmic binding protein-like II"/>
    <property type="match status" value="2"/>
</dbReference>
<evidence type="ECO:0000256" key="3">
    <source>
        <dbReference type="SAM" id="SignalP"/>
    </source>
</evidence>
<dbReference type="Proteomes" id="UP000523161">
    <property type="component" value="Unassembled WGS sequence"/>
</dbReference>
<evidence type="ECO:0000313" key="6">
    <source>
        <dbReference type="Proteomes" id="UP000523161"/>
    </source>
</evidence>
<accession>A0A7Y5AT67</accession>
<evidence type="ECO:0000256" key="2">
    <source>
        <dbReference type="ARBA" id="ARBA00022729"/>
    </source>
</evidence>
<dbReference type="SUPFAM" id="SSF53850">
    <property type="entry name" value="Periplasmic binding protein-like II"/>
    <property type="match status" value="1"/>
</dbReference>
<dbReference type="InterPro" id="IPR001638">
    <property type="entry name" value="Solute-binding_3/MltF_N"/>
</dbReference>
<reference evidence="5 6" key="1">
    <citation type="submission" date="2020-06" db="EMBL/GenBank/DDBJ databases">
        <title>Rheinheimera sp. nov., a marine bacterium isolated from coastal.</title>
        <authorList>
            <person name="Yu Q."/>
            <person name="Qi Y."/>
            <person name="Pu J."/>
        </authorList>
    </citation>
    <scope>NUCLEOTIDE SEQUENCE [LARGE SCALE GENOMIC DNA]</scope>
    <source>
        <strain evidence="5 6">YQF-2</strain>
    </source>
</reference>